<name>A0A5C3KHU6_COPMA</name>
<dbReference type="EMBL" id="ML210334">
    <property type="protein sequence ID" value="TFK19582.1"/>
    <property type="molecule type" value="Genomic_DNA"/>
</dbReference>
<accession>A0A5C3KHU6</accession>
<protein>
    <submittedName>
        <fullName evidence="2">Uncharacterized protein</fullName>
    </submittedName>
</protein>
<dbReference type="AlphaFoldDB" id="A0A5C3KHU6"/>
<evidence type="ECO:0000256" key="1">
    <source>
        <dbReference type="SAM" id="Phobius"/>
    </source>
</evidence>
<sequence>MFRTRVARNLAGSGRQFQHSMQSTAGSRSDTTVMAVGLGSLAAVTGVVYWLGWLAEGRNERTPEPIRVGVGVGPVGADDDMTMMDVHLIHELDVVPAHHPCLVS</sequence>
<proteinExistence type="predicted"/>
<keyword evidence="1" id="KW-1133">Transmembrane helix</keyword>
<gene>
    <name evidence="2" type="ORF">FA15DRAFT_659792</name>
</gene>
<keyword evidence="3" id="KW-1185">Reference proteome</keyword>
<reference evidence="2 3" key="1">
    <citation type="journal article" date="2019" name="Nat. Ecol. Evol.">
        <title>Megaphylogeny resolves global patterns of mushroom evolution.</title>
        <authorList>
            <person name="Varga T."/>
            <person name="Krizsan K."/>
            <person name="Foldi C."/>
            <person name="Dima B."/>
            <person name="Sanchez-Garcia M."/>
            <person name="Sanchez-Ramirez S."/>
            <person name="Szollosi G.J."/>
            <person name="Szarkandi J.G."/>
            <person name="Papp V."/>
            <person name="Albert L."/>
            <person name="Andreopoulos W."/>
            <person name="Angelini C."/>
            <person name="Antonin V."/>
            <person name="Barry K.W."/>
            <person name="Bougher N.L."/>
            <person name="Buchanan P."/>
            <person name="Buyck B."/>
            <person name="Bense V."/>
            <person name="Catcheside P."/>
            <person name="Chovatia M."/>
            <person name="Cooper J."/>
            <person name="Damon W."/>
            <person name="Desjardin D."/>
            <person name="Finy P."/>
            <person name="Geml J."/>
            <person name="Haridas S."/>
            <person name="Hughes K."/>
            <person name="Justo A."/>
            <person name="Karasinski D."/>
            <person name="Kautmanova I."/>
            <person name="Kiss B."/>
            <person name="Kocsube S."/>
            <person name="Kotiranta H."/>
            <person name="LaButti K.M."/>
            <person name="Lechner B.E."/>
            <person name="Liimatainen K."/>
            <person name="Lipzen A."/>
            <person name="Lukacs Z."/>
            <person name="Mihaltcheva S."/>
            <person name="Morgado L.N."/>
            <person name="Niskanen T."/>
            <person name="Noordeloos M.E."/>
            <person name="Ohm R.A."/>
            <person name="Ortiz-Santana B."/>
            <person name="Ovrebo C."/>
            <person name="Racz N."/>
            <person name="Riley R."/>
            <person name="Savchenko A."/>
            <person name="Shiryaev A."/>
            <person name="Soop K."/>
            <person name="Spirin V."/>
            <person name="Szebenyi C."/>
            <person name="Tomsovsky M."/>
            <person name="Tulloss R.E."/>
            <person name="Uehling J."/>
            <person name="Grigoriev I.V."/>
            <person name="Vagvolgyi C."/>
            <person name="Papp T."/>
            <person name="Martin F.M."/>
            <person name="Miettinen O."/>
            <person name="Hibbett D.S."/>
            <person name="Nagy L.G."/>
        </authorList>
    </citation>
    <scope>NUCLEOTIDE SEQUENCE [LARGE SCALE GENOMIC DNA]</scope>
    <source>
        <strain evidence="2 3">CBS 121175</strain>
    </source>
</reference>
<feature type="transmembrane region" description="Helical" evidence="1">
    <location>
        <begin position="31"/>
        <end position="51"/>
    </location>
</feature>
<evidence type="ECO:0000313" key="2">
    <source>
        <dbReference type="EMBL" id="TFK19582.1"/>
    </source>
</evidence>
<dbReference type="Proteomes" id="UP000307440">
    <property type="component" value="Unassembled WGS sequence"/>
</dbReference>
<keyword evidence="1" id="KW-0812">Transmembrane</keyword>
<keyword evidence="1" id="KW-0472">Membrane</keyword>
<organism evidence="2 3">
    <name type="scientific">Coprinopsis marcescibilis</name>
    <name type="common">Agaric fungus</name>
    <name type="synonym">Psathyrella marcescibilis</name>
    <dbReference type="NCBI Taxonomy" id="230819"/>
    <lineage>
        <taxon>Eukaryota</taxon>
        <taxon>Fungi</taxon>
        <taxon>Dikarya</taxon>
        <taxon>Basidiomycota</taxon>
        <taxon>Agaricomycotina</taxon>
        <taxon>Agaricomycetes</taxon>
        <taxon>Agaricomycetidae</taxon>
        <taxon>Agaricales</taxon>
        <taxon>Agaricineae</taxon>
        <taxon>Psathyrellaceae</taxon>
        <taxon>Coprinopsis</taxon>
    </lineage>
</organism>
<evidence type="ECO:0000313" key="3">
    <source>
        <dbReference type="Proteomes" id="UP000307440"/>
    </source>
</evidence>